<comment type="caution">
    <text evidence="11">The sequence shown here is derived from an EMBL/GenBank/DDBJ whole genome shotgun (WGS) entry which is preliminary data.</text>
</comment>
<dbReference type="InterPro" id="IPR035906">
    <property type="entry name" value="MetI-like_sf"/>
</dbReference>
<dbReference type="PANTHER" id="PTHR30614">
    <property type="entry name" value="MEMBRANE COMPONENT OF AMINO ACID ABC TRANSPORTER"/>
    <property type="match status" value="1"/>
</dbReference>
<feature type="transmembrane region" description="Helical" evidence="9">
    <location>
        <begin position="21"/>
        <end position="43"/>
    </location>
</feature>
<keyword evidence="4" id="KW-1003">Cell membrane</keyword>
<keyword evidence="5 9" id="KW-0812">Transmembrane</keyword>
<proteinExistence type="inferred from homology"/>
<dbReference type="OrthoDB" id="9814902at2"/>
<evidence type="ECO:0000256" key="4">
    <source>
        <dbReference type="ARBA" id="ARBA00022475"/>
    </source>
</evidence>
<evidence type="ECO:0000259" key="10">
    <source>
        <dbReference type="PROSITE" id="PS50928"/>
    </source>
</evidence>
<evidence type="ECO:0000256" key="8">
    <source>
        <dbReference type="ARBA" id="ARBA00023136"/>
    </source>
</evidence>
<keyword evidence="7 9" id="KW-1133">Transmembrane helix</keyword>
<evidence type="ECO:0000256" key="6">
    <source>
        <dbReference type="ARBA" id="ARBA00022970"/>
    </source>
</evidence>
<gene>
    <name evidence="11" type="ORF">EDC26_104167</name>
</gene>
<protein>
    <submittedName>
        <fullName evidence="11">Amino acid ABC transporter membrane protein 2 (PAAT family)</fullName>
    </submittedName>
</protein>
<evidence type="ECO:0000256" key="1">
    <source>
        <dbReference type="ARBA" id="ARBA00004429"/>
    </source>
</evidence>
<feature type="transmembrane region" description="Helical" evidence="9">
    <location>
        <begin position="188"/>
        <end position="210"/>
    </location>
</feature>
<dbReference type="InterPro" id="IPR010065">
    <property type="entry name" value="AA_ABC_transptr_permease_3TM"/>
</dbReference>
<comment type="subcellular location">
    <subcellularLocation>
        <location evidence="1">Cell inner membrane</location>
        <topology evidence="1">Multi-pass membrane protein</topology>
    </subcellularLocation>
    <subcellularLocation>
        <location evidence="9">Cell membrane</location>
        <topology evidence="9">Multi-pass membrane protein</topology>
    </subcellularLocation>
</comment>
<evidence type="ECO:0000313" key="12">
    <source>
        <dbReference type="Proteomes" id="UP000295525"/>
    </source>
</evidence>
<evidence type="ECO:0000256" key="9">
    <source>
        <dbReference type="RuleBase" id="RU363032"/>
    </source>
</evidence>
<evidence type="ECO:0000256" key="2">
    <source>
        <dbReference type="ARBA" id="ARBA00010072"/>
    </source>
</evidence>
<keyword evidence="3 9" id="KW-0813">Transport</keyword>
<dbReference type="GO" id="GO:0022857">
    <property type="term" value="F:transmembrane transporter activity"/>
    <property type="evidence" value="ECO:0007669"/>
    <property type="project" value="InterPro"/>
</dbReference>
<dbReference type="GO" id="GO:0006865">
    <property type="term" value="P:amino acid transport"/>
    <property type="evidence" value="ECO:0007669"/>
    <property type="project" value="UniProtKB-KW"/>
</dbReference>
<keyword evidence="8 9" id="KW-0472">Membrane</keyword>
<keyword evidence="12" id="KW-1185">Reference proteome</keyword>
<evidence type="ECO:0000256" key="5">
    <source>
        <dbReference type="ARBA" id="ARBA00022692"/>
    </source>
</evidence>
<feature type="transmembrane region" description="Helical" evidence="9">
    <location>
        <begin position="144"/>
        <end position="168"/>
    </location>
</feature>
<name>A0A4R3MAW5_9BURK</name>
<evidence type="ECO:0000256" key="3">
    <source>
        <dbReference type="ARBA" id="ARBA00022448"/>
    </source>
</evidence>
<evidence type="ECO:0000256" key="7">
    <source>
        <dbReference type="ARBA" id="ARBA00022989"/>
    </source>
</evidence>
<evidence type="ECO:0000313" key="11">
    <source>
        <dbReference type="EMBL" id="TCT09007.1"/>
    </source>
</evidence>
<dbReference type="Pfam" id="PF00528">
    <property type="entry name" value="BPD_transp_1"/>
    <property type="match status" value="1"/>
</dbReference>
<accession>A0A4R3MAW5</accession>
<dbReference type="PROSITE" id="PS50928">
    <property type="entry name" value="ABC_TM1"/>
    <property type="match status" value="1"/>
</dbReference>
<dbReference type="AlphaFoldDB" id="A0A4R3MAW5"/>
<dbReference type="InterPro" id="IPR043429">
    <property type="entry name" value="ArtM/GltK/GlnP/TcyL/YhdX-like"/>
</dbReference>
<dbReference type="NCBIfam" id="TIGR01726">
    <property type="entry name" value="HEQRo_perm_3TM"/>
    <property type="match status" value="1"/>
</dbReference>
<dbReference type="CDD" id="cd06261">
    <property type="entry name" value="TM_PBP2"/>
    <property type="match status" value="1"/>
</dbReference>
<sequence>MPIDFEIIRSAIPVLLKGLKITMLVSIIGIPLGILAGTLFAYMAESKQKIAQIIAKVYVELVRNIPFLIIIYLSYFGLPSLGLMTSAFYVAVGATAFYSGGYFCEIMRASLHSVPKGQIQASKSLGLSTWATQRHIVIPQLFSFLIPPTTSLIIMMFKDTAIFSVITLPELTYQSNLLTADTFAYVEILGSAALIYWICSATLDFASQYLEHHLARWKHR</sequence>
<dbReference type="InterPro" id="IPR000515">
    <property type="entry name" value="MetI-like"/>
</dbReference>
<reference evidence="11 12" key="1">
    <citation type="submission" date="2019-03" db="EMBL/GenBank/DDBJ databases">
        <title>Genomic Encyclopedia of Type Strains, Phase IV (KMG-IV): sequencing the most valuable type-strain genomes for metagenomic binning, comparative biology and taxonomic classification.</title>
        <authorList>
            <person name="Goeker M."/>
        </authorList>
    </citation>
    <scope>NUCLEOTIDE SEQUENCE [LARGE SCALE GENOMIC DNA]</scope>
    <source>
        <strain evidence="11 12">DSM 24591</strain>
    </source>
</reference>
<dbReference type="Gene3D" id="1.10.3720.10">
    <property type="entry name" value="MetI-like"/>
    <property type="match status" value="1"/>
</dbReference>
<dbReference type="SUPFAM" id="SSF161098">
    <property type="entry name" value="MetI-like"/>
    <property type="match status" value="1"/>
</dbReference>
<keyword evidence="6" id="KW-0029">Amino-acid transport</keyword>
<dbReference type="RefSeq" id="WP_132581145.1">
    <property type="nucleotide sequence ID" value="NZ_SMAJ01000004.1"/>
</dbReference>
<dbReference type="GO" id="GO:0043190">
    <property type="term" value="C:ATP-binding cassette (ABC) transporter complex"/>
    <property type="evidence" value="ECO:0007669"/>
    <property type="project" value="InterPro"/>
</dbReference>
<dbReference type="Proteomes" id="UP000295525">
    <property type="component" value="Unassembled WGS sequence"/>
</dbReference>
<dbReference type="EMBL" id="SMAJ01000004">
    <property type="protein sequence ID" value="TCT09007.1"/>
    <property type="molecule type" value="Genomic_DNA"/>
</dbReference>
<dbReference type="PANTHER" id="PTHR30614:SF0">
    <property type="entry name" value="L-CYSTINE TRANSPORT SYSTEM PERMEASE PROTEIN TCYL"/>
    <property type="match status" value="1"/>
</dbReference>
<organism evidence="11 12">
    <name type="scientific">Paralcaligenes ureilyticus</name>
    <dbReference type="NCBI Taxonomy" id="627131"/>
    <lineage>
        <taxon>Bacteria</taxon>
        <taxon>Pseudomonadati</taxon>
        <taxon>Pseudomonadota</taxon>
        <taxon>Betaproteobacteria</taxon>
        <taxon>Burkholderiales</taxon>
        <taxon>Alcaligenaceae</taxon>
        <taxon>Paralcaligenes</taxon>
    </lineage>
</organism>
<feature type="domain" description="ABC transmembrane type-1" evidence="10">
    <location>
        <begin position="19"/>
        <end position="207"/>
    </location>
</feature>
<feature type="transmembrane region" description="Helical" evidence="9">
    <location>
        <begin position="81"/>
        <end position="103"/>
    </location>
</feature>
<feature type="transmembrane region" description="Helical" evidence="9">
    <location>
        <begin position="55"/>
        <end position="75"/>
    </location>
</feature>
<comment type="similarity">
    <text evidence="2">Belongs to the binding-protein-dependent transport system permease family. HisMQ subfamily.</text>
</comment>